<protein>
    <recommendedName>
        <fullName evidence="4">BACK domain-containing protein</fullName>
    </recommendedName>
</protein>
<keyword evidence="2" id="KW-0677">Repeat</keyword>
<proteinExistence type="predicted"/>
<feature type="domain" description="BACK" evidence="4">
    <location>
        <begin position="152"/>
        <end position="258"/>
    </location>
</feature>
<organism evidence="5 6">
    <name type="scientific">Chlamydomonas eustigma</name>
    <dbReference type="NCBI Taxonomy" id="1157962"/>
    <lineage>
        <taxon>Eukaryota</taxon>
        <taxon>Viridiplantae</taxon>
        <taxon>Chlorophyta</taxon>
        <taxon>core chlorophytes</taxon>
        <taxon>Chlorophyceae</taxon>
        <taxon>CS clade</taxon>
        <taxon>Chlamydomonadales</taxon>
        <taxon>Chlamydomonadaceae</taxon>
        <taxon>Chlamydomonas</taxon>
    </lineage>
</organism>
<dbReference type="Gene3D" id="1.25.40.420">
    <property type="match status" value="1"/>
</dbReference>
<evidence type="ECO:0000259" key="4">
    <source>
        <dbReference type="SMART" id="SM00875"/>
    </source>
</evidence>
<dbReference type="Pfam" id="PF07707">
    <property type="entry name" value="BACK"/>
    <property type="match status" value="1"/>
</dbReference>
<evidence type="ECO:0000313" key="6">
    <source>
        <dbReference type="Proteomes" id="UP000232323"/>
    </source>
</evidence>
<evidence type="ECO:0000313" key="5">
    <source>
        <dbReference type="EMBL" id="GAX85133.1"/>
    </source>
</evidence>
<sequence>MSSPELVYLQSLHHISVLAPLVQRFSSQETLRQLQQVFSGDLAPRYQLQNSQNMSITDGMAQISHLVLPEIMYKHSACHGMHEVSQAGAETIDFILESVFQPQDAELILQIKCEDNLSSLLNCARYSTVLQAYQAREMCLAALIISLSTSNCLAVLEVATSVVAGCPELHARAAEICLSDMQAAIEADEASFALLSANTLSFLLQHDDLMCSEDHVFLTILKWVESEVKGRRNPLLRQLAGSCIRPSQLSYNQLILLDAHPLVSNNMEAISIVSGLLIRMIMTDPEGARAGDPKNRPRKGRTDLKQQCQQSLAS</sequence>
<reference evidence="5 6" key="1">
    <citation type="submission" date="2017-08" db="EMBL/GenBank/DDBJ databases">
        <title>Acidophilic green algal genome provides insights into adaptation to an acidic environment.</title>
        <authorList>
            <person name="Hirooka S."/>
            <person name="Hirose Y."/>
            <person name="Kanesaki Y."/>
            <person name="Higuchi S."/>
            <person name="Fujiwara T."/>
            <person name="Onuma R."/>
            <person name="Era A."/>
            <person name="Ohbayashi R."/>
            <person name="Uzuka A."/>
            <person name="Nozaki H."/>
            <person name="Yoshikawa H."/>
            <person name="Miyagishima S.Y."/>
        </authorList>
    </citation>
    <scope>NUCLEOTIDE SEQUENCE [LARGE SCALE GENOMIC DNA]</scope>
    <source>
        <strain evidence="5 6">NIES-2499</strain>
    </source>
</reference>
<dbReference type="SMART" id="SM00875">
    <property type="entry name" value="BACK"/>
    <property type="match status" value="1"/>
</dbReference>
<feature type="region of interest" description="Disordered" evidence="3">
    <location>
        <begin position="287"/>
        <end position="314"/>
    </location>
</feature>
<evidence type="ECO:0000256" key="2">
    <source>
        <dbReference type="ARBA" id="ARBA00022737"/>
    </source>
</evidence>
<gene>
    <name evidence="5" type="ORF">CEUSTIGMA_g12553.t1</name>
</gene>
<feature type="compositionally biased region" description="Polar residues" evidence="3">
    <location>
        <begin position="305"/>
        <end position="314"/>
    </location>
</feature>
<dbReference type="InterPro" id="IPR011705">
    <property type="entry name" value="BACK"/>
</dbReference>
<dbReference type="OrthoDB" id="45365at2759"/>
<accession>A0A250XQ51</accession>
<dbReference type="STRING" id="1157962.A0A250XQ51"/>
<dbReference type="AlphaFoldDB" id="A0A250XQ51"/>
<dbReference type="PANTHER" id="PTHR24412">
    <property type="entry name" value="KELCH PROTEIN"/>
    <property type="match status" value="1"/>
</dbReference>
<evidence type="ECO:0000256" key="3">
    <source>
        <dbReference type="SAM" id="MobiDB-lite"/>
    </source>
</evidence>
<dbReference type="Proteomes" id="UP000232323">
    <property type="component" value="Unassembled WGS sequence"/>
</dbReference>
<keyword evidence="1" id="KW-0880">Kelch repeat</keyword>
<feature type="compositionally biased region" description="Basic and acidic residues" evidence="3">
    <location>
        <begin position="287"/>
        <end position="304"/>
    </location>
</feature>
<comment type="caution">
    <text evidence="5">The sequence shown here is derived from an EMBL/GenBank/DDBJ whole genome shotgun (WGS) entry which is preliminary data.</text>
</comment>
<evidence type="ECO:0000256" key="1">
    <source>
        <dbReference type="ARBA" id="ARBA00022441"/>
    </source>
</evidence>
<keyword evidence="6" id="KW-1185">Reference proteome</keyword>
<dbReference type="EMBL" id="BEGY01000151">
    <property type="protein sequence ID" value="GAX85133.1"/>
    <property type="molecule type" value="Genomic_DNA"/>
</dbReference>
<name>A0A250XQ51_9CHLO</name>
<dbReference type="PANTHER" id="PTHR24412:SF441">
    <property type="entry name" value="KELCH-LIKE PROTEIN 28"/>
    <property type="match status" value="1"/>
</dbReference>